<evidence type="ECO:0000256" key="5">
    <source>
        <dbReference type="ARBA" id="ARBA00022840"/>
    </source>
</evidence>
<sequence length="319" mass="34162">MSSVEPAVVAENLRKRYGETVALDGFDLTVAPGAVHGLLGPNGAGKTTAVRVLATLLRPDSGRASVAGFDVVAHAEQARYRLGLVGQHAAVDEMLSGRQNLELFGRLYHLRPSAARARAGELLERFRLADTGSKPVKQYSGGMRRRLDLAAGLILSPYVLFLDEPTTGLDPRARNEVWAAVRELTAAGTTVVLTTQYLEEADQLAGRISVIDHGRVIAEGAPEELKRRIGADRIDVVLHRDADLPTAAALLADIAGAQPESDPDRRLVSAPVRDRMAALSRLVPALSSAGITAEDVALRRPTLDEVFLHLTGDQQEVVA</sequence>
<evidence type="ECO:0000256" key="9">
    <source>
        <dbReference type="ARBA" id="ARBA00049985"/>
    </source>
</evidence>
<dbReference type="FunFam" id="3.40.50.300:FF:000589">
    <property type="entry name" value="ABC transporter, ATP-binding subunit"/>
    <property type="match status" value="1"/>
</dbReference>
<keyword evidence="3" id="KW-1003">Cell membrane</keyword>
<comment type="subcellular location">
    <subcellularLocation>
        <location evidence="1">Cell membrane</location>
        <topology evidence="1">Peripheral membrane protein</topology>
        <orientation evidence="1">Cytoplasmic side</orientation>
    </subcellularLocation>
</comment>
<keyword evidence="5 11" id="KW-0067">ATP-binding</keyword>
<dbReference type="Pfam" id="PF00005">
    <property type="entry name" value="ABC_tran"/>
    <property type="match status" value="1"/>
</dbReference>
<dbReference type="PANTHER" id="PTHR42711:SF19">
    <property type="entry name" value="DOXORUBICIN RESISTANCE ATP-BINDING PROTEIN DRRA"/>
    <property type="match status" value="1"/>
</dbReference>
<evidence type="ECO:0000259" key="10">
    <source>
        <dbReference type="PROSITE" id="PS50893"/>
    </source>
</evidence>
<dbReference type="InterPro" id="IPR005894">
    <property type="entry name" value="DrrA"/>
</dbReference>
<organism evidence="11 12">
    <name type="scientific">Prauserella cavernicola</name>
    <dbReference type="NCBI Taxonomy" id="2800127"/>
    <lineage>
        <taxon>Bacteria</taxon>
        <taxon>Bacillati</taxon>
        <taxon>Actinomycetota</taxon>
        <taxon>Actinomycetes</taxon>
        <taxon>Pseudonocardiales</taxon>
        <taxon>Pseudonocardiaceae</taxon>
        <taxon>Prauserella</taxon>
    </lineage>
</organism>
<dbReference type="RefSeq" id="WP_200318906.1">
    <property type="nucleotide sequence ID" value="NZ_JAENJH010000003.1"/>
</dbReference>
<gene>
    <name evidence="11" type="ORF">JHE00_16335</name>
</gene>
<name>A0A934QPN7_9PSEU</name>
<keyword evidence="2" id="KW-0813">Transport</keyword>
<dbReference type="PROSITE" id="PS00211">
    <property type="entry name" value="ABC_TRANSPORTER_1"/>
    <property type="match status" value="1"/>
</dbReference>
<dbReference type="GO" id="GO:1900753">
    <property type="term" value="P:doxorubicin transport"/>
    <property type="evidence" value="ECO:0007669"/>
    <property type="project" value="InterPro"/>
</dbReference>
<dbReference type="PANTHER" id="PTHR42711">
    <property type="entry name" value="ABC TRANSPORTER ATP-BINDING PROTEIN"/>
    <property type="match status" value="1"/>
</dbReference>
<evidence type="ECO:0000256" key="2">
    <source>
        <dbReference type="ARBA" id="ARBA00022448"/>
    </source>
</evidence>
<keyword evidence="6" id="KW-1278">Translocase</keyword>
<evidence type="ECO:0000256" key="1">
    <source>
        <dbReference type="ARBA" id="ARBA00004413"/>
    </source>
</evidence>
<reference evidence="11" key="1">
    <citation type="submission" date="2020-12" db="EMBL/GenBank/DDBJ databases">
        <title>Prauserella sp. ASG 168, a novel actinomycete isolated from cave rock.</title>
        <authorList>
            <person name="Suriyachadkun C."/>
        </authorList>
    </citation>
    <scope>NUCLEOTIDE SEQUENCE</scope>
    <source>
        <strain evidence="11">ASG 168</strain>
    </source>
</reference>
<evidence type="ECO:0000256" key="3">
    <source>
        <dbReference type="ARBA" id="ARBA00022475"/>
    </source>
</evidence>
<dbReference type="EMBL" id="JAENJH010000003">
    <property type="protein sequence ID" value="MBK1785902.1"/>
    <property type="molecule type" value="Genomic_DNA"/>
</dbReference>
<evidence type="ECO:0000256" key="7">
    <source>
        <dbReference type="ARBA" id="ARBA00023136"/>
    </source>
</evidence>
<dbReference type="Proteomes" id="UP000635245">
    <property type="component" value="Unassembled WGS sequence"/>
</dbReference>
<feature type="domain" description="ABC transporter" evidence="10">
    <location>
        <begin position="8"/>
        <end position="238"/>
    </location>
</feature>
<evidence type="ECO:0000256" key="8">
    <source>
        <dbReference type="ARBA" id="ARBA00023251"/>
    </source>
</evidence>
<dbReference type="GO" id="GO:0016887">
    <property type="term" value="F:ATP hydrolysis activity"/>
    <property type="evidence" value="ECO:0007669"/>
    <property type="project" value="InterPro"/>
</dbReference>
<dbReference type="PROSITE" id="PS50893">
    <property type="entry name" value="ABC_TRANSPORTER_2"/>
    <property type="match status" value="1"/>
</dbReference>
<dbReference type="AlphaFoldDB" id="A0A934QPN7"/>
<comment type="caution">
    <text evidence="11">The sequence shown here is derived from an EMBL/GenBank/DDBJ whole genome shotgun (WGS) entry which is preliminary data.</text>
</comment>
<dbReference type="InterPro" id="IPR027417">
    <property type="entry name" value="P-loop_NTPase"/>
</dbReference>
<dbReference type="GO" id="GO:0046677">
    <property type="term" value="P:response to antibiotic"/>
    <property type="evidence" value="ECO:0007669"/>
    <property type="project" value="UniProtKB-KW"/>
</dbReference>
<dbReference type="InterPro" id="IPR017871">
    <property type="entry name" value="ABC_transporter-like_CS"/>
</dbReference>
<dbReference type="InterPro" id="IPR003593">
    <property type="entry name" value="AAA+_ATPase"/>
</dbReference>
<evidence type="ECO:0000313" key="12">
    <source>
        <dbReference type="Proteomes" id="UP000635245"/>
    </source>
</evidence>
<keyword evidence="7" id="KW-0472">Membrane</keyword>
<dbReference type="InterPro" id="IPR003439">
    <property type="entry name" value="ABC_transporter-like_ATP-bd"/>
</dbReference>
<dbReference type="NCBIfam" id="TIGR01188">
    <property type="entry name" value="drrA"/>
    <property type="match status" value="1"/>
</dbReference>
<dbReference type="GO" id="GO:0043215">
    <property type="term" value="P:daunorubicin transport"/>
    <property type="evidence" value="ECO:0007669"/>
    <property type="project" value="InterPro"/>
</dbReference>
<keyword evidence="12" id="KW-1185">Reference proteome</keyword>
<dbReference type="SUPFAM" id="SSF52540">
    <property type="entry name" value="P-loop containing nucleoside triphosphate hydrolases"/>
    <property type="match status" value="1"/>
</dbReference>
<evidence type="ECO:0000313" key="11">
    <source>
        <dbReference type="EMBL" id="MBK1785902.1"/>
    </source>
</evidence>
<proteinExistence type="inferred from homology"/>
<protein>
    <submittedName>
        <fullName evidence="11">ATP-binding cassette domain-containing protein</fullName>
    </submittedName>
</protein>
<comment type="similarity">
    <text evidence="9">Belongs to the ABC transporter superfamily. Drug exporter-1 (DrugE1) (TC 3.A.1.105) family.</text>
</comment>
<dbReference type="GO" id="GO:0005524">
    <property type="term" value="F:ATP binding"/>
    <property type="evidence" value="ECO:0007669"/>
    <property type="project" value="UniProtKB-KW"/>
</dbReference>
<keyword evidence="8" id="KW-0046">Antibiotic resistance</keyword>
<evidence type="ECO:0000256" key="6">
    <source>
        <dbReference type="ARBA" id="ARBA00022967"/>
    </source>
</evidence>
<accession>A0A934QPN7</accession>
<dbReference type="Gene3D" id="3.40.50.300">
    <property type="entry name" value="P-loop containing nucleotide triphosphate hydrolases"/>
    <property type="match status" value="1"/>
</dbReference>
<dbReference type="InterPro" id="IPR050763">
    <property type="entry name" value="ABC_transporter_ATP-binding"/>
</dbReference>
<evidence type="ECO:0000256" key="4">
    <source>
        <dbReference type="ARBA" id="ARBA00022741"/>
    </source>
</evidence>
<keyword evidence="4" id="KW-0547">Nucleotide-binding</keyword>
<dbReference type="GO" id="GO:0005886">
    <property type="term" value="C:plasma membrane"/>
    <property type="evidence" value="ECO:0007669"/>
    <property type="project" value="UniProtKB-SubCell"/>
</dbReference>
<dbReference type="SMART" id="SM00382">
    <property type="entry name" value="AAA"/>
    <property type="match status" value="1"/>
</dbReference>